<evidence type="ECO:0000256" key="6">
    <source>
        <dbReference type="SAM" id="Phobius"/>
    </source>
</evidence>
<keyword evidence="2" id="KW-1003">Cell membrane</keyword>
<dbReference type="GO" id="GO:0005886">
    <property type="term" value="C:plasma membrane"/>
    <property type="evidence" value="ECO:0007669"/>
    <property type="project" value="UniProtKB-SubCell"/>
</dbReference>
<name>A0A3A8AFA0_9HYPH</name>
<dbReference type="InterPro" id="IPR001851">
    <property type="entry name" value="ABC_transp_permease"/>
</dbReference>
<accession>A0A3A8AFA0</accession>
<evidence type="ECO:0000313" key="8">
    <source>
        <dbReference type="Proteomes" id="UP000246132"/>
    </source>
</evidence>
<dbReference type="AlphaFoldDB" id="A0A3A8AFA0"/>
<feature type="transmembrane region" description="Helical" evidence="6">
    <location>
        <begin position="246"/>
        <end position="264"/>
    </location>
</feature>
<dbReference type="EMBL" id="QFWV02000004">
    <property type="protein sequence ID" value="RKF07739.1"/>
    <property type="molecule type" value="Genomic_DNA"/>
</dbReference>
<organism evidence="7 8">
    <name type="scientific">Oceaniradius stylonematis</name>
    <dbReference type="NCBI Taxonomy" id="2184161"/>
    <lineage>
        <taxon>Bacteria</taxon>
        <taxon>Pseudomonadati</taxon>
        <taxon>Pseudomonadota</taxon>
        <taxon>Alphaproteobacteria</taxon>
        <taxon>Hyphomicrobiales</taxon>
        <taxon>Ahrensiaceae</taxon>
        <taxon>Oceaniradius</taxon>
    </lineage>
</organism>
<feature type="transmembrane region" description="Helical" evidence="6">
    <location>
        <begin position="145"/>
        <end position="166"/>
    </location>
</feature>
<keyword evidence="8" id="KW-1185">Reference proteome</keyword>
<keyword evidence="4 6" id="KW-1133">Transmembrane helix</keyword>
<dbReference type="Pfam" id="PF02653">
    <property type="entry name" value="BPD_transp_2"/>
    <property type="match status" value="1"/>
</dbReference>
<dbReference type="OrthoDB" id="9792579at2"/>
<dbReference type="CDD" id="cd06580">
    <property type="entry name" value="TM_PBP1_transp_TpRbsC_like"/>
    <property type="match status" value="1"/>
</dbReference>
<proteinExistence type="predicted"/>
<evidence type="ECO:0000313" key="7">
    <source>
        <dbReference type="EMBL" id="RKF07739.1"/>
    </source>
</evidence>
<evidence type="ECO:0000256" key="4">
    <source>
        <dbReference type="ARBA" id="ARBA00022989"/>
    </source>
</evidence>
<feature type="transmembrane region" description="Helical" evidence="6">
    <location>
        <begin position="95"/>
        <end position="115"/>
    </location>
</feature>
<feature type="transmembrane region" description="Helical" evidence="6">
    <location>
        <begin position="66"/>
        <end position="88"/>
    </location>
</feature>
<comment type="subcellular location">
    <subcellularLocation>
        <location evidence="1">Cell membrane</location>
        <topology evidence="1">Multi-pass membrane protein</topology>
    </subcellularLocation>
</comment>
<dbReference type="RefSeq" id="WP_109765351.1">
    <property type="nucleotide sequence ID" value="NZ_CP159474.1"/>
</dbReference>
<sequence length="311" mass="32127">MGGLLTEAFLSSLLTGAIVAAVPILLAGLGEQMSEKAGVLNVGIEGMMLMGAYTGFLAAFQTSSLWLGFLGGILGGLLTALVMAILCVRMGLNQIVIGIGLTLGAEGLTALLHHFQFSRSYPRLPAPERLDIPGLTDLPVIGPSLFARHPIVYFALLAVVVLALLYRRTNLGMTLRAAGERPAALDVAGGNVVGIRLAAVLFTGAMAGLGGAYLANIAAGLFIPFMTGGAGFIGIVLAMLARGRPLWVLIGALIFGAALSLTTALQVAGSTMPTEVIQMLPFAAVMLVLVLFGRRAKLPSALAVSYERGAR</sequence>
<feature type="transmembrane region" description="Helical" evidence="6">
    <location>
        <begin position="213"/>
        <end position="239"/>
    </location>
</feature>
<feature type="transmembrane region" description="Helical" evidence="6">
    <location>
        <begin position="276"/>
        <end position="293"/>
    </location>
</feature>
<feature type="transmembrane region" description="Helical" evidence="6">
    <location>
        <begin position="187"/>
        <end position="207"/>
    </location>
</feature>
<dbReference type="Proteomes" id="UP000246132">
    <property type="component" value="Unassembled WGS sequence"/>
</dbReference>
<evidence type="ECO:0000256" key="5">
    <source>
        <dbReference type="ARBA" id="ARBA00023136"/>
    </source>
</evidence>
<protein>
    <submittedName>
        <fullName evidence="7">ABC transporter permease</fullName>
    </submittedName>
</protein>
<dbReference type="PANTHER" id="PTHR43370:SF2">
    <property type="entry name" value="ABC TRANSPORTER PERMEASE PROTEIN"/>
    <property type="match status" value="1"/>
</dbReference>
<evidence type="ECO:0000256" key="3">
    <source>
        <dbReference type="ARBA" id="ARBA00022692"/>
    </source>
</evidence>
<feature type="transmembrane region" description="Helical" evidence="6">
    <location>
        <begin position="39"/>
        <end position="60"/>
    </location>
</feature>
<dbReference type="PANTHER" id="PTHR43370">
    <property type="entry name" value="SUGAR ABC TRANSPORTER INTEGRAL MEMBRANE PROTEIN-RELATED"/>
    <property type="match status" value="1"/>
</dbReference>
<evidence type="ECO:0000256" key="2">
    <source>
        <dbReference type="ARBA" id="ARBA00022475"/>
    </source>
</evidence>
<keyword evidence="5 6" id="KW-0472">Membrane</keyword>
<gene>
    <name evidence="7" type="ORF">DEM25_008295</name>
</gene>
<keyword evidence="3 6" id="KW-0812">Transmembrane</keyword>
<feature type="transmembrane region" description="Helical" evidence="6">
    <location>
        <begin position="6"/>
        <end position="27"/>
    </location>
</feature>
<evidence type="ECO:0000256" key="1">
    <source>
        <dbReference type="ARBA" id="ARBA00004651"/>
    </source>
</evidence>
<comment type="caution">
    <text evidence="7">The sequence shown here is derived from an EMBL/GenBank/DDBJ whole genome shotgun (WGS) entry which is preliminary data.</text>
</comment>
<dbReference type="GO" id="GO:0022857">
    <property type="term" value="F:transmembrane transporter activity"/>
    <property type="evidence" value="ECO:0007669"/>
    <property type="project" value="InterPro"/>
</dbReference>
<reference evidence="7 8" key="1">
    <citation type="journal article" date="2018" name="Int. J. Syst. Bacteriol.">
        <title>Oceaniradius stylonemae gen. nov., sp. nov., isolated from a red alga, Stylonema cornu-cervi.</title>
        <authorList>
            <person name="Jeong S."/>
        </authorList>
    </citation>
    <scope>NUCLEOTIDE SEQUENCE [LARGE SCALE GENOMIC DNA]</scope>
    <source>
        <strain evidence="7 8">StC1</strain>
    </source>
</reference>